<dbReference type="AlphaFoldDB" id="A0A8D2B9X8"/>
<evidence type="ECO:0000313" key="3">
    <source>
        <dbReference type="Proteomes" id="UP000694564"/>
    </source>
</evidence>
<dbReference type="Proteomes" id="UP000694564">
    <property type="component" value="Chromosome 8"/>
</dbReference>
<organism evidence="2 3">
    <name type="scientific">Sciurus vulgaris</name>
    <name type="common">Eurasian red squirrel</name>
    <dbReference type="NCBI Taxonomy" id="55149"/>
    <lineage>
        <taxon>Eukaryota</taxon>
        <taxon>Metazoa</taxon>
        <taxon>Chordata</taxon>
        <taxon>Craniata</taxon>
        <taxon>Vertebrata</taxon>
        <taxon>Euteleostomi</taxon>
        <taxon>Mammalia</taxon>
        <taxon>Eutheria</taxon>
        <taxon>Euarchontoglires</taxon>
        <taxon>Glires</taxon>
        <taxon>Rodentia</taxon>
        <taxon>Sciuromorpha</taxon>
        <taxon>Sciuridae</taxon>
        <taxon>Sciurinae</taxon>
        <taxon>Sciurini</taxon>
        <taxon>Sciurus</taxon>
    </lineage>
</organism>
<dbReference type="FunFam" id="4.10.75.10:FF:000001">
    <property type="entry name" value="Anosmin 1"/>
    <property type="match status" value="1"/>
</dbReference>
<dbReference type="CDD" id="cd00199">
    <property type="entry name" value="WAP"/>
    <property type="match status" value="1"/>
</dbReference>
<name>A0A8D2B9X8_SCIVU</name>
<evidence type="ECO:0000259" key="1">
    <source>
        <dbReference type="PROSITE" id="PS51390"/>
    </source>
</evidence>
<reference evidence="2" key="1">
    <citation type="submission" date="2025-08" db="UniProtKB">
        <authorList>
            <consortium name="Ensembl"/>
        </authorList>
    </citation>
    <scope>IDENTIFICATION</scope>
</reference>
<dbReference type="Gene3D" id="4.10.75.10">
    <property type="entry name" value="Elafin-like"/>
    <property type="match status" value="1"/>
</dbReference>
<evidence type="ECO:0000313" key="2">
    <source>
        <dbReference type="Ensembl" id="ENSSVLP00005013335.1"/>
    </source>
</evidence>
<dbReference type="GO" id="GO:0005576">
    <property type="term" value="C:extracellular region"/>
    <property type="evidence" value="ECO:0007669"/>
    <property type="project" value="InterPro"/>
</dbReference>
<dbReference type="GO" id="GO:0030414">
    <property type="term" value="F:peptidase inhibitor activity"/>
    <property type="evidence" value="ECO:0007669"/>
    <property type="project" value="InterPro"/>
</dbReference>
<keyword evidence="3" id="KW-1185">Reference proteome</keyword>
<accession>A0A8D2B9X8</accession>
<dbReference type="GeneTree" id="ENSGT00960000192591"/>
<dbReference type="SUPFAM" id="SSF57256">
    <property type="entry name" value="Elafin-like"/>
    <property type="match status" value="1"/>
</dbReference>
<dbReference type="Pfam" id="PF00095">
    <property type="entry name" value="WAP"/>
    <property type="match status" value="1"/>
</dbReference>
<dbReference type="InterPro" id="IPR008197">
    <property type="entry name" value="WAP_dom"/>
</dbReference>
<reference evidence="2" key="2">
    <citation type="submission" date="2025-09" db="UniProtKB">
        <authorList>
            <consortium name="Ensembl"/>
        </authorList>
    </citation>
    <scope>IDENTIFICATION</scope>
</reference>
<dbReference type="PROSITE" id="PS51390">
    <property type="entry name" value="WAP"/>
    <property type="match status" value="1"/>
</dbReference>
<proteinExistence type="predicted"/>
<dbReference type="SMART" id="SM00217">
    <property type="entry name" value="WAP"/>
    <property type="match status" value="1"/>
</dbReference>
<dbReference type="InterPro" id="IPR036645">
    <property type="entry name" value="Elafin-like_sf"/>
</dbReference>
<protein>
    <recommendedName>
        <fullName evidence="1">WAP domain-containing protein</fullName>
    </recommendedName>
</protein>
<dbReference type="Ensembl" id="ENSSVLT00005014760.1">
    <property type="protein sequence ID" value="ENSSVLP00005013335.1"/>
    <property type="gene ID" value="ENSSVLG00005010590.1"/>
</dbReference>
<dbReference type="PRINTS" id="PR00003">
    <property type="entry name" value="4DISULPHCORE"/>
</dbReference>
<feature type="domain" description="WAP" evidence="1">
    <location>
        <begin position="26"/>
        <end position="75"/>
    </location>
</feature>
<sequence>SPACPLCCNHDMALGAKGLAHLSPVAAPKTGSCPWVGEQISQLCQEQDQCSNDSQCEGNKKCCFSRCAMRCLDPILGMFGANSSCLPVTSTSSMAKNGQ</sequence>